<accession>A0A8B8NLK3</accession>
<sequence>MEAFRANSEVEWGLISGMYFTEESDLLAQWLDKYSLPAEQYGGSQALHSAYLPTYGSVSLAGVDGSAFCSSDTLFPTSHSSSPHDEFHNSVSSFLFPSSGHSNYYLSDSNPILATSSSSLCNELSMSNVRQTGSRLIEGDDSLNREMSEGDESRGSPREMAFMENSLQLEWWSEIQPGISAAKEDDRDDSNDITRKRSRSLGEKNMRSVRLRKDPTLDFPSKIPETRPGGQSSSTCFSEDDSSSSLELNRGATSSLSPNATASLHPNGKTRASRGSATDPQSLYARKRRERINERLRILQNLVPNGTKVDISTMLEEAVQYVQFLQLQIKLLSSDDLWMYAPIAYNGMDIGLDLKLSKSCSL</sequence>
<keyword evidence="5" id="KW-0539">Nucleus</keyword>
<keyword evidence="3" id="KW-0238">DNA-binding</keyword>
<dbReference type="OrthoDB" id="651283at2759"/>
<evidence type="ECO:0000256" key="6">
    <source>
        <dbReference type="SAM" id="MobiDB-lite"/>
    </source>
</evidence>
<dbReference type="CDD" id="cd11454">
    <property type="entry name" value="bHLH_AtIND_like"/>
    <property type="match status" value="1"/>
</dbReference>
<evidence type="ECO:0000259" key="7">
    <source>
        <dbReference type="PROSITE" id="PS50888"/>
    </source>
</evidence>
<dbReference type="Proteomes" id="UP000827889">
    <property type="component" value="Chromosome 11"/>
</dbReference>
<evidence type="ECO:0000256" key="4">
    <source>
        <dbReference type="ARBA" id="ARBA00023163"/>
    </source>
</evidence>
<feature type="compositionally biased region" description="Basic and acidic residues" evidence="6">
    <location>
        <begin position="182"/>
        <end position="216"/>
    </location>
</feature>
<feature type="compositionally biased region" description="Basic and acidic residues" evidence="6">
    <location>
        <begin position="142"/>
        <end position="157"/>
    </location>
</feature>
<proteinExistence type="predicted"/>
<gene>
    <name evidence="9" type="primary">LOC115735763</name>
</gene>
<comment type="subcellular location">
    <subcellularLocation>
        <location evidence="1">Nucleus</location>
    </subcellularLocation>
</comment>
<dbReference type="GO" id="GO:0048766">
    <property type="term" value="P:root hair initiation"/>
    <property type="evidence" value="ECO:0007669"/>
    <property type="project" value="UniProtKB-ARBA"/>
</dbReference>
<keyword evidence="2" id="KW-0805">Transcription regulation</keyword>
<feature type="region of interest" description="Disordered" evidence="6">
    <location>
        <begin position="131"/>
        <end position="158"/>
    </location>
</feature>
<feature type="compositionally biased region" description="Polar residues" evidence="6">
    <location>
        <begin position="251"/>
        <end position="264"/>
    </location>
</feature>
<keyword evidence="8" id="KW-1185">Reference proteome</keyword>
<dbReference type="Pfam" id="PF00010">
    <property type="entry name" value="HLH"/>
    <property type="match status" value="1"/>
</dbReference>
<reference evidence="9" key="1">
    <citation type="submission" date="2025-08" db="UniProtKB">
        <authorList>
            <consortium name="RefSeq"/>
        </authorList>
    </citation>
    <scope>IDENTIFICATION</scope>
    <source>
        <tissue evidence="9">Leaf</tissue>
    </source>
</reference>
<keyword evidence="4" id="KW-0804">Transcription</keyword>
<feature type="region of interest" description="Disordered" evidence="6">
    <location>
        <begin position="180"/>
        <end position="287"/>
    </location>
</feature>
<dbReference type="RefSeq" id="XP_030523019.1">
    <property type="nucleotide sequence ID" value="XM_030667159.2"/>
</dbReference>
<dbReference type="PANTHER" id="PTHR16223">
    <property type="entry name" value="TRANSCRIPTION FACTOR BHLH83-RELATED"/>
    <property type="match status" value="1"/>
</dbReference>
<dbReference type="Gene3D" id="4.10.280.10">
    <property type="entry name" value="Helix-loop-helix DNA-binding domain"/>
    <property type="match status" value="1"/>
</dbReference>
<evidence type="ECO:0000313" key="8">
    <source>
        <dbReference type="Proteomes" id="UP000827889"/>
    </source>
</evidence>
<evidence type="ECO:0000313" key="9">
    <source>
        <dbReference type="RefSeq" id="XP_030523019.1"/>
    </source>
</evidence>
<dbReference type="PROSITE" id="PS50888">
    <property type="entry name" value="BHLH"/>
    <property type="match status" value="1"/>
</dbReference>
<dbReference type="GO" id="GO:0046983">
    <property type="term" value="F:protein dimerization activity"/>
    <property type="evidence" value="ECO:0007669"/>
    <property type="project" value="InterPro"/>
</dbReference>
<evidence type="ECO:0000256" key="2">
    <source>
        <dbReference type="ARBA" id="ARBA00023015"/>
    </source>
</evidence>
<protein>
    <submittedName>
        <fullName evidence="9">Transcription factor bHLH84-like</fullName>
    </submittedName>
</protein>
<dbReference type="InterPro" id="IPR011598">
    <property type="entry name" value="bHLH_dom"/>
</dbReference>
<evidence type="ECO:0000256" key="3">
    <source>
        <dbReference type="ARBA" id="ARBA00023125"/>
    </source>
</evidence>
<evidence type="ECO:0000256" key="1">
    <source>
        <dbReference type="ARBA" id="ARBA00004123"/>
    </source>
</evidence>
<dbReference type="FunFam" id="4.10.280.10:FF:000022">
    <property type="entry name" value="Basic helix-loop-helix transcription factor"/>
    <property type="match status" value="1"/>
</dbReference>
<dbReference type="PANTHER" id="PTHR16223:SF300">
    <property type="entry name" value="TRANSCRIPTION FACTOR BHLH133"/>
    <property type="match status" value="1"/>
</dbReference>
<dbReference type="AlphaFoldDB" id="A0A8B8NLK3"/>
<evidence type="ECO:0000256" key="5">
    <source>
        <dbReference type="ARBA" id="ARBA00023242"/>
    </source>
</evidence>
<dbReference type="SMART" id="SM00353">
    <property type="entry name" value="HLH"/>
    <property type="match status" value="1"/>
</dbReference>
<feature type="domain" description="BHLH" evidence="7">
    <location>
        <begin position="276"/>
        <end position="325"/>
    </location>
</feature>
<dbReference type="GO" id="GO:0005634">
    <property type="term" value="C:nucleus"/>
    <property type="evidence" value="ECO:0007669"/>
    <property type="project" value="UniProtKB-SubCell"/>
</dbReference>
<dbReference type="GO" id="GO:0000981">
    <property type="term" value="F:DNA-binding transcription factor activity, RNA polymerase II-specific"/>
    <property type="evidence" value="ECO:0007669"/>
    <property type="project" value="TreeGrafter"/>
</dbReference>
<name>A0A8B8NLK3_9MYRT</name>
<dbReference type="SUPFAM" id="SSF47459">
    <property type="entry name" value="HLH, helix-loop-helix DNA-binding domain"/>
    <property type="match status" value="1"/>
</dbReference>
<dbReference type="GO" id="GO:0000978">
    <property type="term" value="F:RNA polymerase II cis-regulatory region sequence-specific DNA binding"/>
    <property type="evidence" value="ECO:0007669"/>
    <property type="project" value="TreeGrafter"/>
</dbReference>
<dbReference type="KEGG" id="rarg:115735763"/>
<dbReference type="InterPro" id="IPR036638">
    <property type="entry name" value="HLH_DNA-bd_sf"/>
</dbReference>
<dbReference type="GeneID" id="115735763"/>
<organism evidence="8 9">
    <name type="scientific">Rhodamnia argentea</name>
    <dbReference type="NCBI Taxonomy" id="178133"/>
    <lineage>
        <taxon>Eukaryota</taxon>
        <taxon>Viridiplantae</taxon>
        <taxon>Streptophyta</taxon>
        <taxon>Embryophyta</taxon>
        <taxon>Tracheophyta</taxon>
        <taxon>Spermatophyta</taxon>
        <taxon>Magnoliopsida</taxon>
        <taxon>eudicotyledons</taxon>
        <taxon>Gunneridae</taxon>
        <taxon>Pentapetalae</taxon>
        <taxon>rosids</taxon>
        <taxon>malvids</taxon>
        <taxon>Myrtales</taxon>
        <taxon>Myrtaceae</taxon>
        <taxon>Myrtoideae</taxon>
        <taxon>Myrteae</taxon>
        <taxon>Australasian group</taxon>
        <taxon>Rhodamnia</taxon>
    </lineage>
</organism>
<dbReference type="InterPro" id="IPR045843">
    <property type="entry name" value="IND-like"/>
</dbReference>